<feature type="domain" description="HTH marR-type" evidence="4">
    <location>
        <begin position="3"/>
        <end position="132"/>
    </location>
</feature>
<keyword evidence="2 5" id="KW-0238">DNA-binding</keyword>
<dbReference type="PROSITE" id="PS50995">
    <property type="entry name" value="HTH_MARR_2"/>
    <property type="match status" value="1"/>
</dbReference>
<sequence>MFDRCVYFNLTTLTRKITRIWQDEFGRLGLSPSHGYLLKALSDTPGATQKDLSAAMELDASTITRFIDALSRQGLIEKSRAGKGAQTRITPAGRDAVERVEQLMDNLYLQMQGTFGKAELESFVGGLRQARNNF</sequence>
<dbReference type="InterPro" id="IPR036390">
    <property type="entry name" value="WH_DNA-bd_sf"/>
</dbReference>
<dbReference type="EMBL" id="JACHGY010000001">
    <property type="protein sequence ID" value="MBB6429316.1"/>
    <property type="molecule type" value="Genomic_DNA"/>
</dbReference>
<dbReference type="PANTHER" id="PTHR33164:SF64">
    <property type="entry name" value="TRANSCRIPTIONAL REGULATOR SLYA"/>
    <property type="match status" value="1"/>
</dbReference>
<keyword evidence="6" id="KW-1185">Reference proteome</keyword>
<dbReference type="GO" id="GO:0006950">
    <property type="term" value="P:response to stress"/>
    <property type="evidence" value="ECO:0007669"/>
    <property type="project" value="TreeGrafter"/>
</dbReference>
<dbReference type="Pfam" id="PF25213">
    <property type="entry name" value="HVO_A0261_N"/>
    <property type="match status" value="1"/>
</dbReference>
<dbReference type="InterPro" id="IPR057527">
    <property type="entry name" value="HVO_A0261-like_N"/>
</dbReference>
<dbReference type="SMART" id="SM00347">
    <property type="entry name" value="HTH_MARR"/>
    <property type="match status" value="1"/>
</dbReference>
<keyword evidence="1" id="KW-0805">Transcription regulation</keyword>
<dbReference type="SUPFAM" id="SSF46785">
    <property type="entry name" value="Winged helix' DNA-binding domain"/>
    <property type="match status" value="1"/>
</dbReference>
<evidence type="ECO:0000313" key="5">
    <source>
        <dbReference type="EMBL" id="MBB6429316.1"/>
    </source>
</evidence>
<evidence type="ECO:0000256" key="1">
    <source>
        <dbReference type="ARBA" id="ARBA00023015"/>
    </source>
</evidence>
<comment type="caution">
    <text evidence="5">The sequence shown here is derived from an EMBL/GenBank/DDBJ whole genome shotgun (WGS) entry which is preliminary data.</text>
</comment>
<dbReference type="InterPro" id="IPR000835">
    <property type="entry name" value="HTH_MarR-typ"/>
</dbReference>
<dbReference type="Proteomes" id="UP000541810">
    <property type="component" value="Unassembled WGS sequence"/>
</dbReference>
<dbReference type="PANTHER" id="PTHR33164">
    <property type="entry name" value="TRANSCRIPTIONAL REGULATOR, MARR FAMILY"/>
    <property type="match status" value="1"/>
</dbReference>
<dbReference type="RefSeq" id="WP_184676901.1">
    <property type="nucleotide sequence ID" value="NZ_JACHGY010000001.1"/>
</dbReference>
<name>A0A7X0LK66_9BACT</name>
<dbReference type="GO" id="GO:0003700">
    <property type="term" value="F:DNA-binding transcription factor activity"/>
    <property type="evidence" value="ECO:0007669"/>
    <property type="project" value="InterPro"/>
</dbReference>
<reference evidence="5 6" key="1">
    <citation type="submission" date="2020-08" db="EMBL/GenBank/DDBJ databases">
        <title>Genomic Encyclopedia of Type Strains, Phase IV (KMG-IV): sequencing the most valuable type-strain genomes for metagenomic binning, comparative biology and taxonomic classification.</title>
        <authorList>
            <person name="Goeker M."/>
        </authorList>
    </citation>
    <scope>NUCLEOTIDE SEQUENCE [LARGE SCALE GENOMIC DNA]</scope>
    <source>
        <strain evidence="5 6">DSM 103725</strain>
    </source>
</reference>
<evidence type="ECO:0000256" key="3">
    <source>
        <dbReference type="ARBA" id="ARBA00023163"/>
    </source>
</evidence>
<dbReference type="Gene3D" id="1.10.10.10">
    <property type="entry name" value="Winged helix-like DNA-binding domain superfamily/Winged helix DNA-binding domain"/>
    <property type="match status" value="1"/>
</dbReference>
<dbReference type="GO" id="GO:0003677">
    <property type="term" value="F:DNA binding"/>
    <property type="evidence" value="ECO:0007669"/>
    <property type="project" value="UniProtKB-KW"/>
</dbReference>
<evidence type="ECO:0000259" key="4">
    <source>
        <dbReference type="PROSITE" id="PS50995"/>
    </source>
</evidence>
<dbReference type="InterPro" id="IPR036388">
    <property type="entry name" value="WH-like_DNA-bd_sf"/>
</dbReference>
<proteinExistence type="predicted"/>
<keyword evidence="3" id="KW-0804">Transcription</keyword>
<organism evidence="5 6">
    <name type="scientific">Algisphaera agarilytica</name>
    <dbReference type="NCBI Taxonomy" id="1385975"/>
    <lineage>
        <taxon>Bacteria</taxon>
        <taxon>Pseudomonadati</taxon>
        <taxon>Planctomycetota</taxon>
        <taxon>Phycisphaerae</taxon>
        <taxon>Phycisphaerales</taxon>
        <taxon>Phycisphaeraceae</taxon>
        <taxon>Algisphaera</taxon>
    </lineage>
</organism>
<dbReference type="InterPro" id="IPR039422">
    <property type="entry name" value="MarR/SlyA-like"/>
</dbReference>
<evidence type="ECO:0000256" key="2">
    <source>
        <dbReference type="ARBA" id="ARBA00023125"/>
    </source>
</evidence>
<accession>A0A7X0LK66</accession>
<dbReference type="AlphaFoldDB" id="A0A7X0LK66"/>
<evidence type="ECO:0000313" key="6">
    <source>
        <dbReference type="Proteomes" id="UP000541810"/>
    </source>
</evidence>
<gene>
    <name evidence="5" type="ORF">HNQ40_001122</name>
</gene>
<protein>
    <submittedName>
        <fullName evidence="5">DNA-binding MarR family transcriptional regulator</fullName>
    </submittedName>
</protein>